<keyword evidence="2" id="KW-1185">Reference proteome</keyword>
<proteinExistence type="predicted"/>
<gene>
    <name evidence="1" type="ORF">ES332_A02G079500v1</name>
</gene>
<dbReference type="Proteomes" id="UP000322667">
    <property type="component" value="Chromosome A02"/>
</dbReference>
<accession>A0A5D2RHC3</accession>
<name>A0A5D2RHC3_GOSTO</name>
<dbReference type="EMBL" id="CM017611">
    <property type="protein sequence ID" value="TYI39180.1"/>
    <property type="molecule type" value="Genomic_DNA"/>
</dbReference>
<evidence type="ECO:0000313" key="2">
    <source>
        <dbReference type="Proteomes" id="UP000322667"/>
    </source>
</evidence>
<reference evidence="1 2" key="1">
    <citation type="submission" date="2019-07" db="EMBL/GenBank/DDBJ databases">
        <title>WGS assembly of Gossypium tomentosum.</title>
        <authorList>
            <person name="Chen Z.J."/>
            <person name="Sreedasyam A."/>
            <person name="Ando A."/>
            <person name="Song Q."/>
            <person name="De L."/>
            <person name="Hulse-Kemp A."/>
            <person name="Ding M."/>
            <person name="Ye W."/>
            <person name="Kirkbride R."/>
            <person name="Jenkins J."/>
            <person name="Plott C."/>
            <person name="Lovell J."/>
            <person name="Lin Y.-M."/>
            <person name="Vaughn R."/>
            <person name="Liu B."/>
            <person name="Li W."/>
            <person name="Simpson S."/>
            <person name="Scheffler B."/>
            <person name="Saski C."/>
            <person name="Grover C."/>
            <person name="Hu G."/>
            <person name="Conover J."/>
            <person name="Carlson J."/>
            <person name="Shu S."/>
            <person name="Boston L."/>
            <person name="Williams M."/>
            <person name="Peterson D."/>
            <person name="Mcgee K."/>
            <person name="Jones D."/>
            <person name="Wendel J."/>
            <person name="Stelly D."/>
            <person name="Grimwood J."/>
            <person name="Schmutz J."/>
        </authorList>
    </citation>
    <scope>NUCLEOTIDE SEQUENCE [LARGE SCALE GENOMIC DNA]</scope>
    <source>
        <strain evidence="1">7179.01</strain>
    </source>
</reference>
<sequence>MAWRETVRGCAGVEEWWRTWVHGGAENSCGLGLEKLGFLLWAVLIRPGQKLGLAPCLAR</sequence>
<organism evidence="1 2">
    <name type="scientific">Gossypium tomentosum</name>
    <name type="common">Hawaiian cotton</name>
    <name type="synonym">Gossypium sandvicense</name>
    <dbReference type="NCBI Taxonomy" id="34277"/>
    <lineage>
        <taxon>Eukaryota</taxon>
        <taxon>Viridiplantae</taxon>
        <taxon>Streptophyta</taxon>
        <taxon>Embryophyta</taxon>
        <taxon>Tracheophyta</taxon>
        <taxon>Spermatophyta</taxon>
        <taxon>Magnoliopsida</taxon>
        <taxon>eudicotyledons</taxon>
        <taxon>Gunneridae</taxon>
        <taxon>Pentapetalae</taxon>
        <taxon>rosids</taxon>
        <taxon>malvids</taxon>
        <taxon>Malvales</taxon>
        <taxon>Malvaceae</taxon>
        <taxon>Malvoideae</taxon>
        <taxon>Gossypium</taxon>
    </lineage>
</organism>
<protein>
    <submittedName>
        <fullName evidence="1">Uncharacterized protein</fullName>
    </submittedName>
</protein>
<evidence type="ECO:0000313" key="1">
    <source>
        <dbReference type="EMBL" id="TYI39180.1"/>
    </source>
</evidence>
<dbReference type="AlphaFoldDB" id="A0A5D2RHC3"/>